<evidence type="ECO:0000259" key="8">
    <source>
        <dbReference type="PROSITE" id="PS50262"/>
    </source>
</evidence>
<evidence type="ECO:0000256" key="7">
    <source>
        <dbReference type="SAM" id="Phobius"/>
    </source>
</evidence>
<dbReference type="SUPFAM" id="SSF81321">
    <property type="entry name" value="Family A G protein-coupled receptor-like"/>
    <property type="match status" value="1"/>
</dbReference>
<keyword evidence="4 7" id="KW-1133">Transmembrane helix</keyword>
<feature type="domain" description="G-protein coupled receptors family 1 profile" evidence="8">
    <location>
        <begin position="32"/>
        <end position="275"/>
    </location>
</feature>
<evidence type="ECO:0000256" key="2">
    <source>
        <dbReference type="ARBA" id="ARBA00010663"/>
    </source>
</evidence>
<keyword evidence="6" id="KW-0297">G-protein coupled receptor</keyword>
<accession>A0A922M2K9</accession>
<dbReference type="AlphaFoldDB" id="A0A922M2K9"/>
<dbReference type="Pfam" id="PF00001">
    <property type="entry name" value="7tm_1"/>
    <property type="match status" value="1"/>
</dbReference>
<organism evidence="9 10">
    <name type="scientific">Spodoptera exigua</name>
    <name type="common">Beet armyworm</name>
    <name type="synonym">Noctua fulgens</name>
    <dbReference type="NCBI Taxonomy" id="7107"/>
    <lineage>
        <taxon>Eukaryota</taxon>
        <taxon>Metazoa</taxon>
        <taxon>Ecdysozoa</taxon>
        <taxon>Arthropoda</taxon>
        <taxon>Hexapoda</taxon>
        <taxon>Insecta</taxon>
        <taxon>Pterygota</taxon>
        <taxon>Neoptera</taxon>
        <taxon>Endopterygota</taxon>
        <taxon>Lepidoptera</taxon>
        <taxon>Glossata</taxon>
        <taxon>Ditrysia</taxon>
        <taxon>Noctuoidea</taxon>
        <taxon>Noctuidae</taxon>
        <taxon>Amphipyrinae</taxon>
        <taxon>Spodoptera</taxon>
    </lineage>
</organism>
<feature type="transmembrane region" description="Helical" evidence="7">
    <location>
        <begin position="20"/>
        <end position="41"/>
    </location>
</feature>
<evidence type="ECO:0000256" key="3">
    <source>
        <dbReference type="ARBA" id="ARBA00022692"/>
    </source>
</evidence>
<evidence type="ECO:0000256" key="6">
    <source>
        <dbReference type="RuleBase" id="RU000688"/>
    </source>
</evidence>
<keyword evidence="5 7" id="KW-0472">Membrane</keyword>
<evidence type="ECO:0000256" key="1">
    <source>
        <dbReference type="ARBA" id="ARBA00004370"/>
    </source>
</evidence>
<reference evidence="9" key="1">
    <citation type="journal article" date="2021" name="G3 (Bethesda)">
        <title>Genome and transcriptome analysis of the beet armyworm Spodoptera exigua reveals targets for pest control. .</title>
        <authorList>
            <person name="Simon S."/>
            <person name="Breeschoten T."/>
            <person name="Jansen H.J."/>
            <person name="Dirks R.P."/>
            <person name="Schranz M.E."/>
            <person name="Ros V.I.D."/>
        </authorList>
    </citation>
    <scope>NUCLEOTIDE SEQUENCE</scope>
    <source>
        <strain evidence="9">TB_SE_WUR_2020</strain>
    </source>
</reference>
<gene>
    <name evidence="9" type="ORF">HF086_009564</name>
</gene>
<name>A0A922M2K9_SPOEX</name>
<dbReference type="PROSITE" id="PS50262">
    <property type="entry name" value="G_PROTEIN_RECEP_F1_2"/>
    <property type="match status" value="1"/>
</dbReference>
<feature type="transmembrane region" description="Helical" evidence="7">
    <location>
        <begin position="91"/>
        <end position="111"/>
    </location>
</feature>
<proteinExistence type="inferred from homology"/>
<evidence type="ECO:0000313" key="9">
    <source>
        <dbReference type="EMBL" id="KAH9629174.1"/>
    </source>
</evidence>
<dbReference type="GO" id="GO:0005886">
    <property type="term" value="C:plasma membrane"/>
    <property type="evidence" value="ECO:0007669"/>
    <property type="project" value="TreeGrafter"/>
</dbReference>
<keyword evidence="3 6" id="KW-0812">Transmembrane</keyword>
<dbReference type="InterPro" id="IPR000276">
    <property type="entry name" value="GPCR_Rhodpsn"/>
</dbReference>
<keyword evidence="6" id="KW-0675">Receptor</keyword>
<dbReference type="Proteomes" id="UP000814243">
    <property type="component" value="Unassembled WGS sequence"/>
</dbReference>
<dbReference type="InterPro" id="IPR017452">
    <property type="entry name" value="GPCR_Rhodpsn_7TM"/>
</dbReference>
<feature type="transmembrane region" description="Helical" evidence="7">
    <location>
        <begin position="175"/>
        <end position="205"/>
    </location>
</feature>
<protein>
    <recommendedName>
        <fullName evidence="8">G-protein coupled receptors family 1 profile domain-containing protein</fullName>
    </recommendedName>
</protein>
<evidence type="ECO:0000256" key="5">
    <source>
        <dbReference type="ARBA" id="ARBA00023136"/>
    </source>
</evidence>
<dbReference type="PROSITE" id="PS00237">
    <property type="entry name" value="G_PROTEIN_RECEP_F1_1"/>
    <property type="match status" value="1"/>
</dbReference>
<comment type="caution">
    <text evidence="9">The sequence shown here is derived from an EMBL/GenBank/DDBJ whole genome shotgun (WGS) entry which is preliminary data.</text>
</comment>
<comment type="subcellular location">
    <subcellularLocation>
        <location evidence="1">Membrane</location>
    </subcellularLocation>
</comment>
<comment type="similarity">
    <text evidence="2 6">Belongs to the G-protein coupled receptor 1 family.</text>
</comment>
<dbReference type="PRINTS" id="PR00237">
    <property type="entry name" value="GPCRRHODOPSN"/>
</dbReference>
<feature type="transmembrane region" description="Helical" evidence="7">
    <location>
        <begin position="132"/>
        <end position="152"/>
    </location>
</feature>
<keyword evidence="6" id="KW-0807">Transducer</keyword>
<evidence type="ECO:0000313" key="10">
    <source>
        <dbReference type="Proteomes" id="UP000814243"/>
    </source>
</evidence>
<sequence>MAIRVRITLHFFIFQSIQFTVMWVLFVAIVVLNASVIAALLCTNARKSRMNFFIMQLAIADLFVGLIYVFPDIIQKITIAWLAGEFMCKTVKFLQAVVMYASTYVLVALSIDRCDAITNPMNFSGSWNRARALIVSAWLISIVFSIPLLILYEVKEVQGQMQCWIDLGTPRRWQIWMSLISIMIFVLPALTIAACYAVIVLTIWTKSKAVVMSPPINSRRTKTMRNVFVLCWSPYIVFDLLQVYDHIPPTQNNLAIATLIQSLAPLNSAANPLICCMFSPHIYTSLRRVAPYKWILNRGRSSSMTRAPVDTRRTQLLVLVSSRD</sequence>
<evidence type="ECO:0000256" key="4">
    <source>
        <dbReference type="ARBA" id="ARBA00022989"/>
    </source>
</evidence>
<dbReference type="Gene3D" id="1.20.1070.10">
    <property type="entry name" value="Rhodopsin 7-helix transmembrane proteins"/>
    <property type="match status" value="1"/>
</dbReference>
<dbReference type="GO" id="GO:0008188">
    <property type="term" value="F:neuropeptide receptor activity"/>
    <property type="evidence" value="ECO:0007669"/>
    <property type="project" value="TreeGrafter"/>
</dbReference>
<dbReference type="PANTHER" id="PTHR24224">
    <property type="entry name" value="CARDIOACCELERATORY PEPTIDE RECEPTOR-RELATED"/>
    <property type="match status" value="1"/>
</dbReference>
<dbReference type="InterPro" id="IPR052665">
    <property type="entry name" value="Neuropeptide-GPCR"/>
</dbReference>
<dbReference type="EMBL" id="JACEFF010000872">
    <property type="protein sequence ID" value="KAH9629174.1"/>
    <property type="molecule type" value="Genomic_DNA"/>
</dbReference>
<dbReference type="PANTHER" id="PTHR24224:SF6">
    <property type="entry name" value="CARDIOACCELERATORY PEPTIDE RECEPTOR-RELATED"/>
    <property type="match status" value="1"/>
</dbReference>